<organism evidence="3 4">
    <name type="scientific">Salinimonas sediminis</name>
    <dbReference type="NCBI Taxonomy" id="2303538"/>
    <lineage>
        <taxon>Bacteria</taxon>
        <taxon>Pseudomonadati</taxon>
        <taxon>Pseudomonadota</taxon>
        <taxon>Gammaproteobacteria</taxon>
        <taxon>Alteromonadales</taxon>
        <taxon>Alteromonadaceae</taxon>
        <taxon>Alteromonas/Salinimonas group</taxon>
        <taxon>Salinimonas</taxon>
    </lineage>
</organism>
<dbReference type="InterPro" id="IPR046947">
    <property type="entry name" value="LytR-like"/>
</dbReference>
<evidence type="ECO:0000313" key="4">
    <source>
        <dbReference type="Proteomes" id="UP000262073"/>
    </source>
</evidence>
<reference evidence="3 4" key="1">
    <citation type="submission" date="2018-08" db="EMBL/GenBank/DDBJ databases">
        <title>Salinimonas sediminis sp. nov., a piezophilic bacterium isolated from a deep-sea sediment sample from the New Britain Trench.</title>
        <authorList>
            <person name="Cao J."/>
        </authorList>
    </citation>
    <scope>NUCLEOTIDE SEQUENCE [LARGE SCALE GENOMIC DNA]</scope>
    <source>
        <strain evidence="3 4">N102</strain>
    </source>
</reference>
<name>A0A346NJ82_9ALTE</name>
<feature type="domain" description="HTH LytTR-type" evidence="2">
    <location>
        <begin position="216"/>
        <end position="303"/>
    </location>
</feature>
<evidence type="ECO:0000256" key="1">
    <source>
        <dbReference type="ARBA" id="ARBA00023012"/>
    </source>
</evidence>
<dbReference type="PANTHER" id="PTHR37299:SF1">
    <property type="entry name" value="STAGE 0 SPORULATION PROTEIN A HOMOLOG"/>
    <property type="match status" value="1"/>
</dbReference>
<gene>
    <name evidence="3" type="ORF">D0Y50_03890</name>
</gene>
<dbReference type="Pfam" id="PF04397">
    <property type="entry name" value="LytTR"/>
    <property type="match status" value="1"/>
</dbReference>
<evidence type="ECO:0000313" key="3">
    <source>
        <dbReference type="EMBL" id="AXR05589.1"/>
    </source>
</evidence>
<dbReference type="Proteomes" id="UP000262073">
    <property type="component" value="Chromosome"/>
</dbReference>
<dbReference type="KEGG" id="salm:D0Y50_03890"/>
<keyword evidence="4" id="KW-1185">Reference proteome</keyword>
<dbReference type="GO" id="GO:0000156">
    <property type="term" value="F:phosphorelay response regulator activity"/>
    <property type="evidence" value="ECO:0007669"/>
    <property type="project" value="InterPro"/>
</dbReference>
<dbReference type="Gene3D" id="2.40.50.1020">
    <property type="entry name" value="LytTr DNA-binding domain"/>
    <property type="match status" value="1"/>
</dbReference>
<proteinExistence type="predicted"/>
<dbReference type="EMBL" id="CP031769">
    <property type="protein sequence ID" value="AXR05589.1"/>
    <property type="molecule type" value="Genomic_DNA"/>
</dbReference>
<dbReference type="OrthoDB" id="6328817at2"/>
<dbReference type="InterPro" id="IPR007492">
    <property type="entry name" value="LytTR_DNA-bd_dom"/>
</dbReference>
<dbReference type="SMART" id="SM00850">
    <property type="entry name" value="LytTR"/>
    <property type="match status" value="1"/>
</dbReference>
<dbReference type="PROSITE" id="PS50930">
    <property type="entry name" value="HTH_LYTTR"/>
    <property type="match status" value="1"/>
</dbReference>
<accession>A0A346NJ82</accession>
<dbReference type="PANTHER" id="PTHR37299">
    <property type="entry name" value="TRANSCRIPTIONAL REGULATOR-RELATED"/>
    <property type="match status" value="1"/>
</dbReference>
<dbReference type="RefSeq" id="WP_117315614.1">
    <property type="nucleotide sequence ID" value="NZ_CP031769.1"/>
</dbReference>
<dbReference type="GO" id="GO:0003677">
    <property type="term" value="F:DNA binding"/>
    <property type="evidence" value="ECO:0007669"/>
    <property type="project" value="InterPro"/>
</dbReference>
<sequence length="303" mass="34332">MSEPSSSRWEQQLIQYQHVSAGSQDDAILPARWLTTSADTSLPTAPLAITAVFVMLPGKMHCDLVDKVASFEHIDHTINLSHSQLSDFPDHDGVFFICDKTNLKPSLARLADIPFVVAGASNALAMQAFAARAAGFIRCPVSHTQLTRCLQHVCALVKLAQHRKLYHQLAGLLARQMQLLPDDIPAWLAHHLQHQQSRKVTFRSVNAWHCLDCESILWVQAAGDYMCIYTHNENYIVRITLADLRRRLCPNQFEQVNRSVLVNRSFVKQVEPQGPQTAWLRLLDGTRLKISRRYFTTCWQQLG</sequence>
<dbReference type="AlphaFoldDB" id="A0A346NJ82"/>
<evidence type="ECO:0000259" key="2">
    <source>
        <dbReference type="PROSITE" id="PS50930"/>
    </source>
</evidence>
<keyword evidence="1" id="KW-0902">Two-component regulatory system</keyword>
<protein>
    <submittedName>
        <fullName evidence="3">LytTR family transcriptional regulator</fullName>
    </submittedName>
</protein>